<dbReference type="RefSeq" id="WP_074521089.1">
    <property type="nucleotide sequence ID" value="NZ_FNHZ01000002.1"/>
</dbReference>
<proteinExistence type="predicted"/>
<feature type="modified residue" description="4-aspartylphosphate" evidence="3">
    <location>
        <position position="58"/>
    </location>
</feature>
<gene>
    <name evidence="6" type="ORF">SAMN05216544_0848</name>
</gene>
<comment type="function">
    <text evidence="2">May play the central regulatory role in sporulation. It may be an element of the effector pathway responsible for the activation of sporulation genes in response to nutritional stress. Spo0A may act in concert with spo0H (a sigma factor) to control the expression of some genes that are critical to the sporulation process.</text>
</comment>
<dbReference type="AlphaFoldDB" id="A0A1G9V7T6"/>
<dbReference type="InterPro" id="IPR046947">
    <property type="entry name" value="LytR-like"/>
</dbReference>
<evidence type="ECO:0000259" key="4">
    <source>
        <dbReference type="PROSITE" id="PS50110"/>
    </source>
</evidence>
<evidence type="ECO:0000256" key="1">
    <source>
        <dbReference type="ARBA" id="ARBA00018672"/>
    </source>
</evidence>
<dbReference type="InterPro" id="IPR011006">
    <property type="entry name" value="CheY-like_superfamily"/>
</dbReference>
<dbReference type="GO" id="GO:0000156">
    <property type="term" value="F:phosphorelay response regulator activity"/>
    <property type="evidence" value="ECO:0007669"/>
    <property type="project" value="InterPro"/>
</dbReference>
<dbReference type="Proteomes" id="UP000187651">
    <property type="component" value="Unassembled WGS sequence"/>
</dbReference>
<keyword evidence="3" id="KW-0597">Phosphoprotein</keyword>
<evidence type="ECO:0000313" key="6">
    <source>
        <dbReference type="EMBL" id="SDM68214.1"/>
    </source>
</evidence>
<dbReference type="PROSITE" id="PS50930">
    <property type="entry name" value="HTH_LYTTR"/>
    <property type="match status" value="1"/>
</dbReference>
<reference evidence="7" key="1">
    <citation type="submission" date="2016-10" db="EMBL/GenBank/DDBJ databases">
        <authorList>
            <person name="Varghese N."/>
            <person name="Submissions S."/>
        </authorList>
    </citation>
    <scope>NUCLEOTIDE SEQUENCE [LARGE SCALE GENOMIC DNA]</scope>
    <source>
        <strain evidence="7">M83</strain>
    </source>
</reference>
<protein>
    <recommendedName>
        <fullName evidence="1">Stage 0 sporulation protein A homolog</fullName>
    </recommendedName>
</protein>
<feature type="domain" description="HTH LytTR-type" evidence="5">
    <location>
        <begin position="142"/>
        <end position="232"/>
    </location>
</feature>
<dbReference type="Gene3D" id="3.40.50.2300">
    <property type="match status" value="1"/>
</dbReference>
<sequence length="235" mass="27900">MRLAVCDDERSFIDEFSSIMEQLKLKLNDIYDIDYFTEASELISELKNGEKYDLICLDICMPDYTGLEIGKFIRDILKDDVCQLVFISSETQYALELFKLRPMDFIIKPITKEKLSSVIEIAERLINNNHRIFEYSFNSMNFKIALSSIMYFSSEARKIVIHTKDENYEFYDNLKRIENELDKYNFFRIHQSFIVNAVYISRVKSNEIILLNNEVLPVSRSRKDEVKKLCFMNYL</sequence>
<dbReference type="EMBL" id="FNHZ01000002">
    <property type="protein sequence ID" value="SDM68214.1"/>
    <property type="molecule type" value="Genomic_DNA"/>
</dbReference>
<accession>A0A1G9V7T6</accession>
<dbReference type="PANTHER" id="PTHR37299:SF1">
    <property type="entry name" value="STAGE 0 SPORULATION PROTEIN A HOMOLOG"/>
    <property type="match status" value="1"/>
</dbReference>
<dbReference type="SUPFAM" id="SSF52172">
    <property type="entry name" value="CheY-like"/>
    <property type="match status" value="1"/>
</dbReference>
<evidence type="ECO:0000256" key="2">
    <source>
        <dbReference type="ARBA" id="ARBA00024867"/>
    </source>
</evidence>
<name>A0A1G9V7T6_9FIRM</name>
<dbReference type="PANTHER" id="PTHR37299">
    <property type="entry name" value="TRANSCRIPTIONAL REGULATOR-RELATED"/>
    <property type="match status" value="1"/>
</dbReference>
<dbReference type="Pfam" id="PF00072">
    <property type="entry name" value="Response_reg"/>
    <property type="match status" value="1"/>
</dbReference>
<evidence type="ECO:0000256" key="3">
    <source>
        <dbReference type="PROSITE-ProRule" id="PRU00169"/>
    </source>
</evidence>
<evidence type="ECO:0000259" key="5">
    <source>
        <dbReference type="PROSITE" id="PS50930"/>
    </source>
</evidence>
<dbReference type="GO" id="GO:0003677">
    <property type="term" value="F:DNA binding"/>
    <property type="evidence" value="ECO:0007669"/>
    <property type="project" value="InterPro"/>
</dbReference>
<dbReference type="InterPro" id="IPR007492">
    <property type="entry name" value="LytTR_DNA-bd_dom"/>
</dbReference>
<dbReference type="Gene3D" id="2.40.50.1020">
    <property type="entry name" value="LytTr DNA-binding domain"/>
    <property type="match status" value="1"/>
</dbReference>
<organism evidence="6 7">
    <name type="scientific">Lachnospira pectinoschiza</name>
    <dbReference type="NCBI Taxonomy" id="28052"/>
    <lineage>
        <taxon>Bacteria</taxon>
        <taxon>Bacillati</taxon>
        <taxon>Bacillota</taxon>
        <taxon>Clostridia</taxon>
        <taxon>Lachnospirales</taxon>
        <taxon>Lachnospiraceae</taxon>
        <taxon>Lachnospira</taxon>
    </lineage>
</organism>
<feature type="domain" description="Response regulatory" evidence="4">
    <location>
        <begin position="2"/>
        <end position="123"/>
    </location>
</feature>
<dbReference type="OrthoDB" id="9802383at2"/>
<dbReference type="PROSITE" id="PS50110">
    <property type="entry name" value="RESPONSE_REGULATORY"/>
    <property type="match status" value="1"/>
</dbReference>
<evidence type="ECO:0000313" key="7">
    <source>
        <dbReference type="Proteomes" id="UP000187651"/>
    </source>
</evidence>
<dbReference type="Pfam" id="PF04397">
    <property type="entry name" value="LytTR"/>
    <property type="match status" value="1"/>
</dbReference>
<dbReference type="SMART" id="SM00850">
    <property type="entry name" value="LytTR"/>
    <property type="match status" value="1"/>
</dbReference>
<keyword evidence="7" id="KW-1185">Reference proteome</keyword>
<dbReference type="SMART" id="SM00448">
    <property type="entry name" value="REC"/>
    <property type="match status" value="1"/>
</dbReference>
<dbReference type="InterPro" id="IPR001789">
    <property type="entry name" value="Sig_transdc_resp-reg_receiver"/>
</dbReference>